<keyword evidence="1" id="KW-0812">Transmembrane</keyword>
<feature type="transmembrane region" description="Helical" evidence="1">
    <location>
        <begin position="50"/>
        <end position="73"/>
    </location>
</feature>
<comment type="caution">
    <text evidence="2">The sequence shown here is derived from an EMBL/GenBank/DDBJ whole genome shotgun (WGS) entry which is preliminary data.</text>
</comment>
<keyword evidence="1" id="KW-0472">Membrane</keyword>
<feature type="transmembrane region" description="Helical" evidence="1">
    <location>
        <begin position="85"/>
        <end position="104"/>
    </location>
</feature>
<keyword evidence="1" id="KW-1133">Transmembrane helix</keyword>
<dbReference type="EMBL" id="JARPTC010000007">
    <property type="protein sequence ID" value="MDO7786774.1"/>
    <property type="molecule type" value="Genomic_DNA"/>
</dbReference>
<sequence>MKNLFIITLTNSLGFYIASTLFPAISLSSIIAALWAGFLLAIISLFLKPLLLLISLPINCITFGFFTLVINTWLIQLSAYLTEGLSIPTFKFALIPAIIIYLLNRVRLTIIQNKT</sequence>
<dbReference type="PANTHER" id="PTHR37309:SF1">
    <property type="entry name" value="SLR0284 PROTEIN"/>
    <property type="match status" value="1"/>
</dbReference>
<accession>A0AAW7ZC24</accession>
<dbReference type="Pfam" id="PF04020">
    <property type="entry name" value="Phage_holin_4_2"/>
    <property type="match status" value="1"/>
</dbReference>
<reference evidence="2" key="1">
    <citation type="journal article" date="2023" name="J. Hazard. Mater.">
        <title>Anaerobic biodegradation of pyrene and benzo[a]pyrene by a new sulfate-reducing Desulforamulus aquiferis strain DSA.</title>
        <authorList>
            <person name="Zhang Z."/>
            <person name="Sun J."/>
            <person name="Gong X."/>
            <person name="Wang C."/>
            <person name="Wang H."/>
        </authorList>
    </citation>
    <scope>NUCLEOTIDE SEQUENCE</scope>
    <source>
        <strain evidence="2">DSA</strain>
    </source>
</reference>
<reference evidence="2" key="2">
    <citation type="submission" date="2023-03" db="EMBL/GenBank/DDBJ databases">
        <authorList>
            <person name="Zhang Z."/>
        </authorList>
    </citation>
    <scope>NUCLEOTIDE SEQUENCE</scope>
    <source>
        <strain evidence="2">DSA</strain>
    </source>
</reference>
<dbReference type="AlphaFoldDB" id="A0AAW7ZC24"/>
<dbReference type="RefSeq" id="WP_304541878.1">
    <property type="nucleotide sequence ID" value="NZ_JARPTC010000007.1"/>
</dbReference>
<gene>
    <name evidence="2" type="ORF">P6N53_06010</name>
</gene>
<evidence type="ECO:0000313" key="2">
    <source>
        <dbReference type="EMBL" id="MDO7786774.1"/>
    </source>
</evidence>
<dbReference type="Proteomes" id="UP001172911">
    <property type="component" value="Unassembled WGS sequence"/>
</dbReference>
<keyword evidence="3" id="KW-1185">Reference proteome</keyword>
<proteinExistence type="predicted"/>
<name>A0AAW7ZC24_9FIRM</name>
<organism evidence="2 3">
    <name type="scientific">Desulforamulus aquiferis</name>
    <dbReference type="NCBI Taxonomy" id="1397668"/>
    <lineage>
        <taxon>Bacteria</taxon>
        <taxon>Bacillati</taxon>
        <taxon>Bacillota</taxon>
        <taxon>Clostridia</taxon>
        <taxon>Eubacteriales</taxon>
        <taxon>Peptococcaceae</taxon>
        <taxon>Desulforamulus</taxon>
    </lineage>
</organism>
<dbReference type="InterPro" id="IPR007165">
    <property type="entry name" value="Phage_holin_4_2"/>
</dbReference>
<evidence type="ECO:0000313" key="3">
    <source>
        <dbReference type="Proteomes" id="UP001172911"/>
    </source>
</evidence>
<protein>
    <submittedName>
        <fullName evidence="2">Phage holin family protein</fullName>
    </submittedName>
</protein>
<dbReference type="PANTHER" id="PTHR37309">
    <property type="entry name" value="SLR0284 PROTEIN"/>
    <property type="match status" value="1"/>
</dbReference>
<evidence type="ECO:0000256" key="1">
    <source>
        <dbReference type="SAM" id="Phobius"/>
    </source>
</evidence>
<feature type="transmembrane region" description="Helical" evidence="1">
    <location>
        <begin position="20"/>
        <end position="43"/>
    </location>
</feature>